<sequence length="184" mass="20209">MAPHKTEIPPVTDAEAWDDTMLQNDWEAVLIEYRKYHGIKARGKTLENSLTAEELEELRKEHGDLIGEFEDGPREAVGSLDASQQPSAKSGLAQKSEGSNGLVDFQMENPPVSNNQGSQQQSVPADPPAQPQTTTAIPAMPQTMLGGVQDENLKNMMMSWYYAGYYTGLYEGQQKAAVALQNHS</sequence>
<keyword evidence="5" id="KW-0539">Nucleus</keyword>
<dbReference type="CDD" id="cd22851">
    <property type="entry name" value="SMN_N"/>
    <property type="match status" value="1"/>
</dbReference>
<dbReference type="EMBL" id="ML993869">
    <property type="protein sequence ID" value="KAF2204768.1"/>
    <property type="molecule type" value="Genomic_DNA"/>
</dbReference>
<proteinExistence type="inferred from homology"/>
<comment type="subcellular location">
    <subcellularLocation>
        <location evidence="1">Nucleus</location>
    </subcellularLocation>
</comment>
<evidence type="ECO:0000256" key="3">
    <source>
        <dbReference type="ARBA" id="ARBA00022664"/>
    </source>
</evidence>
<dbReference type="PANTHER" id="PTHR39267:SF1">
    <property type="entry name" value="SURVIVAL MOTOR NEURON PROTEIN"/>
    <property type="match status" value="1"/>
</dbReference>
<reference evidence="7" key="1">
    <citation type="journal article" date="2020" name="Stud. Mycol.">
        <title>101 Dothideomycetes genomes: a test case for predicting lifestyles and emergence of pathogens.</title>
        <authorList>
            <person name="Haridas S."/>
            <person name="Albert R."/>
            <person name="Binder M."/>
            <person name="Bloem J."/>
            <person name="Labutti K."/>
            <person name="Salamov A."/>
            <person name="Andreopoulos B."/>
            <person name="Baker S."/>
            <person name="Barry K."/>
            <person name="Bills G."/>
            <person name="Bluhm B."/>
            <person name="Cannon C."/>
            <person name="Castanera R."/>
            <person name="Culley D."/>
            <person name="Daum C."/>
            <person name="Ezra D."/>
            <person name="Gonzalez J."/>
            <person name="Henrissat B."/>
            <person name="Kuo A."/>
            <person name="Liang C."/>
            <person name="Lipzen A."/>
            <person name="Lutzoni F."/>
            <person name="Magnuson J."/>
            <person name="Mondo S."/>
            <person name="Nolan M."/>
            <person name="Ohm R."/>
            <person name="Pangilinan J."/>
            <person name="Park H.-J."/>
            <person name="Ramirez L."/>
            <person name="Alfaro M."/>
            <person name="Sun H."/>
            <person name="Tritt A."/>
            <person name="Yoshinaga Y."/>
            <person name="Zwiers L.-H."/>
            <person name="Turgeon B."/>
            <person name="Goodwin S."/>
            <person name="Spatafora J."/>
            <person name="Crous P."/>
            <person name="Grigoriev I."/>
        </authorList>
    </citation>
    <scope>NUCLEOTIDE SEQUENCE</scope>
    <source>
        <strain evidence="7">ATCC 74209</strain>
    </source>
</reference>
<dbReference type="GO" id="GO:0005634">
    <property type="term" value="C:nucleus"/>
    <property type="evidence" value="ECO:0007669"/>
    <property type="project" value="UniProtKB-SubCell"/>
</dbReference>
<dbReference type="OrthoDB" id="197400at2759"/>
<dbReference type="Pfam" id="PF20635">
    <property type="entry name" value="SMN_YG-box"/>
    <property type="match status" value="1"/>
</dbReference>
<evidence type="ECO:0000256" key="1">
    <source>
        <dbReference type="ARBA" id="ARBA00004123"/>
    </source>
</evidence>
<dbReference type="GO" id="GO:0006397">
    <property type="term" value="P:mRNA processing"/>
    <property type="evidence" value="ECO:0007669"/>
    <property type="project" value="UniProtKB-KW"/>
</dbReference>
<dbReference type="AlphaFoldDB" id="A0A9P4JS72"/>
<feature type="compositionally biased region" description="Low complexity" evidence="6">
    <location>
        <begin position="109"/>
        <end position="124"/>
    </location>
</feature>
<dbReference type="InterPro" id="IPR047313">
    <property type="entry name" value="SMN_C"/>
</dbReference>
<accession>A0A9P4JS72</accession>
<comment type="similarity">
    <text evidence="2">Belongs to the SMN family.</text>
</comment>
<comment type="caution">
    <text evidence="7">The sequence shown here is derived from an EMBL/GenBank/DDBJ whole genome shotgun (WGS) entry which is preliminary data.</text>
</comment>
<organism evidence="7 8">
    <name type="scientific">Delitschia confertaspora ATCC 74209</name>
    <dbReference type="NCBI Taxonomy" id="1513339"/>
    <lineage>
        <taxon>Eukaryota</taxon>
        <taxon>Fungi</taxon>
        <taxon>Dikarya</taxon>
        <taxon>Ascomycota</taxon>
        <taxon>Pezizomycotina</taxon>
        <taxon>Dothideomycetes</taxon>
        <taxon>Pleosporomycetidae</taxon>
        <taxon>Pleosporales</taxon>
        <taxon>Delitschiaceae</taxon>
        <taxon>Delitschia</taxon>
    </lineage>
</organism>
<keyword evidence="8" id="KW-1185">Reference proteome</keyword>
<name>A0A9P4JS72_9PLEO</name>
<dbReference type="CDD" id="cd22852">
    <property type="entry name" value="SMN_C"/>
    <property type="match status" value="1"/>
</dbReference>
<evidence type="ECO:0008006" key="9">
    <source>
        <dbReference type="Google" id="ProtNLM"/>
    </source>
</evidence>
<dbReference type="PANTHER" id="PTHR39267">
    <property type="entry name" value="SURVIVAL MOTOR NEURON-LIKE PROTEIN 1"/>
    <property type="match status" value="1"/>
</dbReference>
<evidence type="ECO:0000256" key="2">
    <source>
        <dbReference type="ARBA" id="ARBA00005371"/>
    </source>
</evidence>
<gene>
    <name evidence="7" type="ORF">GQ43DRAFT_468801</name>
</gene>
<dbReference type="InterPro" id="IPR040424">
    <property type="entry name" value="Smn1"/>
</dbReference>
<keyword evidence="4" id="KW-0508">mRNA splicing</keyword>
<evidence type="ECO:0000313" key="8">
    <source>
        <dbReference type="Proteomes" id="UP000799536"/>
    </source>
</evidence>
<keyword evidence="3" id="KW-0507">mRNA processing</keyword>
<evidence type="ECO:0000256" key="5">
    <source>
        <dbReference type="ARBA" id="ARBA00023242"/>
    </source>
</evidence>
<evidence type="ECO:0000256" key="4">
    <source>
        <dbReference type="ARBA" id="ARBA00023187"/>
    </source>
</evidence>
<dbReference type="Proteomes" id="UP000799536">
    <property type="component" value="Unassembled WGS sequence"/>
</dbReference>
<dbReference type="GO" id="GO:0008380">
    <property type="term" value="P:RNA splicing"/>
    <property type="evidence" value="ECO:0007669"/>
    <property type="project" value="UniProtKB-KW"/>
</dbReference>
<evidence type="ECO:0000313" key="7">
    <source>
        <dbReference type="EMBL" id="KAF2204768.1"/>
    </source>
</evidence>
<protein>
    <recommendedName>
        <fullName evidence="9">Survival motor neuron Tudor domain-containing protein</fullName>
    </recommendedName>
</protein>
<feature type="region of interest" description="Disordered" evidence="6">
    <location>
        <begin position="71"/>
        <end position="138"/>
    </location>
</feature>
<evidence type="ECO:0000256" key="6">
    <source>
        <dbReference type="SAM" id="MobiDB-lite"/>
    </source>
</evidence>